<dbReference type="CTD" id="100132963"/>
<keyword evidence="1" id="KW-0472">Membrane</keyword>
<reference evidence="4" key="1">
    <citation type="submission" date="2025-08" db="UniProtKB">
        <authorList>
            <consortium name="RefSeq"/>
        </authorList>
    </citation>
    <scope>IDENTIFICATION</scope>
    <source>
        <tissue evidence="4">Kidney</tissue>
    </source>
</reference>
<protein>
    <submittedName>
        <fullName evidence="4">Small integral membrane protein 9</fullName>
    </submittedName>
</protein>
<dbReference type="RefSeq" id="XP_012892923.1">
    <property type="nucleotide sequence ID" value="XM_013037469.1"/>
</dbReference>
<gene>
    <name evidence="4" type="primary">Smim9</name>
</gene>
<sequence length="109" mass="12516">MELKKHLCIVFLLCMLTLLLLEIEASSSLSNTGHQEKSESKSHPKSILAIRMNVPDFERHKIYFSGKQRSWVWNIKNYLRDLIRNSIPSIAIFAFLMSVAVIGTLCCFT</sequence>
<name>A0A1S3GVK6_DIPOR</name>
<keyword evidence="3" id="KW-1185">Reference proteome</keyword>
<evidence type="ECO:0000313" key="3">
    <source>
        <dbReference type="Proteomes" id="UP000081671"/>
    </source>
</evidence>
<feature type="transmembrane region" description="Helical" evidence="1">
    <location>
        <begin position="87"/>
        <end position="108"/>
    </location>
</feature>
<evidence type="ECO:0000313" key="4">
    <source>
        <dbReference type="RefSeq" id="XP_012892923.1"/>
    </source>
</evidence>
<keyword evidence="1" id="KW-0812">Transmembrane</keyword>
<feature type="signal peptide" evidence="2">
    <location>
        <begin position="1"/>
        <end position="25"/>
    </location>
</feature>
<dbReference type="KEGG" id="dord:106002618"/>
<dbReference type="PANTHER" id="PTHR41687">
    <property type="entry name" value="SMALL INTEGRAL MEMBRANE PROTEIN 9"/>
    <property type="match status" value="1"/>
</dbReference>
<evidence type="ECO:0000256" key="1">
    <source>
        <dbReference type="SAM" id="Phobius"/>
    </source>
</evidence>
<feature type="chain" id="PRO_5010189742" evidence="2">
    <location>
        <begin position="26"/>
        <end position="109"/>
    </location>
</feature>
<keyword evidence="2" id="KW-0732">Signal</keyword>
<evidence type="ECO:0000256" key="2">
    <source>
        <dbReference type="SAM" id="SignalP"/>
    </source>
</evidence>
<dbReference type="GeneID" id="106002618"/>
<dbReference type="InParanoid" id="A0A1S3GVK6"/>
<dbReference type="AlphaFoldDB" id="A0A1S3GVK6"/>
<dbReference type="Proteomes" id="UP000081671">
    <property type="component" value="Unplaced"/>
</dbReference>
<dbReference type="InterPro" id="IPR038853">
    <property type="entry name" value="Smim9"/>
</dbReference>
<dbReference type="PANTHER" id="PTHR41687:SF1">
    <property type="entry name" value="SMALL INTEGRAL MEMBRANE PROTEIN 9"/>
    <property type="match status" value="1"/>
</dbReference>
<keyword evidence="1" id="KW-1133">Transmembrane helix</keyword>
<accession>A0A1S3GVK6</accession>
<proteinExistence type="predicted"/>
<dbReference type="OrthoDB" id="9537610at2759"/>
<organism evidence="3 4">
    <name type="scientific">Dipodomys ordii</name>
    <name type="common">Ord's kangaroo rat</name>
    <dbReference type="NCBI Taxonomy" id="10020"/>
    <lineage>
        <taxon>Eukaryota</taxon>
        <taxon>Metazoa</taxon>
        <taxon>Chordata</taxon>
        <taxon>Craniata</taxon>
        <taxon>Vertebrata</taxon>
        <taxon>Euteleostomi</taxon>
        <taxon>Mammalia</taxon>
        <taxon>Eutheria</taxon>
        <taxon>Euarchontoglires</taxon>
        <taxon>Glires</taxon>
        <taxon>Rodentia</taxon>
        <taxon>Castorimorpha</taxon>
        <taxon>Heteromyidae</taxon>
        <taxon>Dipodomyinae</taxon>
        <taxon>Dipodomys</taxon>
    </lineage>
</organism>